<feature type="compositionally biased region" description="Basic and acidic residues" evidence="1">
    <location>
        <begin position="94"/>
        <end position="103"/>
    </location>
</feature>
<feature type="compositionally biased region" description="Basic and acidic residues" evidence="1">
    <location>
        <begin position="1"/>
        <end position="18"/>
    </location>
</feature>
<feature type="region of interest" description="Disordered" evidence="1">
    <location>
        <begin position="1"/>
        <end position="30"/>
    </location>
</feature>
<organism evidence="2 3">
    <name type="scientific">Mya arenaria</name>
    <name type="common">Soft-shell clam</name>
    <dbReference type="NCBI Taxonomy" id="6604"/>
    <lineage>
        <taxon>Eukaryota</taxon>
        <taxon>Metazoa</taxon>
        <taxon>Spiralia</taxon>
        <taxon>Lophotrochozoa</taxon>
        <taxon>Mollusca</taxon>
        <taxon>Bivalvia</taxon>
        <taxon>Autobranchia</taxon>
        <taxon>Heteroconchia</taxon>
        <taxon>Euheterodonta</taxon>
        <taxon>Imparidentia</taxon>
        <taxon>Neoheterodontei</taxon>
        <taxon>Myida</taxon>
        <taxon>Myoidea</taxon>
        <taxon>Myidae</taxon>
        <taxon>Mya</taxon>
    </lineage>
</organism>
<sequence length="148" mass="16694">MGGETTVKKEAEVGKEGKVTQTQNRVQQEHDLQKEVEELKGAVGGISANIKNMHETLAKVAAEQIAANSYVPKYQRHWTDSSPDQADVVEQEGIADRHQHDNQPVDPPLQEVPIDEPEEPQELRRSTRRTRPPDWYRNGFAYLQSGTP</sequence>
<reference evidence="2" key="1">
    <citation type="submission" date="2022-11" db="EMBL/GenBank/DDBJ databases">
        <title>Centuries of genome instability and evolution in soft-shell clam transmissible cancer (bioRxiv).</title>
        <authorList>
            <person name="Hart S.F.M."/>
            <person name="Yonemitsu M.A."/>
            <person name="Giersch R.M."/>
            <person name="Beal B.F."/>
            <person name="Arriagada G."/>
            <person name="Davis B.W."/>
            <person name="Ostrander E.A."/>
            <person name="Goff S.P."/>
            <person name="Metzger M.J."/>
        </authorList>
    </citation>
    <scope>NUCLEOTIDE SEQUENCE</scope>
    <source>
        <strain evidence="2">MELC-2E11</strain>
        <tissue evidence="2">Siphon/mantle</tissue>
    </source>
</reference>
<keyword evidence="3" id="KW-1185">Reference proteome</keyword>
<evidence type="ECO:0000313" key="3">
    <source>
        <dbReference type="Proteomes" id="UP001164746"/>
    </source>
</evidence>
<name>A0ABY7EB53_MYAAR</name>
<feature type="region of interest" description="Disordered" evidence="1">
    <location>
        <begin position="76"/>
        <end position="148"/>
    </location>
</feature>
<accession>A0ABY7EB53</accession>
<proteinExistence type="predicted"/>
<evidence type="ECO:0000313" key="2">
    <source>
        <dbReference type="EMBL" id="WAR06404.1"/>
    </source>
</evidence>
<evidence type="ECO:0000256" key="1">
    <source>
        <dbReference type="SAM" id="MobiDB-lite"/>
    </source>
</evidence>
<protein>
    <submittedName>
        <fullName evidence="2">Uncharacterized protein</fullName>
    </submittedName>
</protein>
<gene>
    <name evidence="2" type="ORF">MAR_021773</name>
</gene>
<dbReference type="Proteomes" id="UP001164746">
    <property type="component" value="Chromosome 5"/>
</dbReference>
<dbReference type="EMBL" id="CP111016">
    <property type="protein sequence ID" value="WAR06404.1"/>
    <property type="molecule type" value="Genomic_DNA"/>
</dbReference>